<keyword evidence="3" id="KW-1185">Reference proteome</keyword>
<feature type="compositionally biased region" description="Polar residues" evidence="1">
    <location>
        <begin position="146"/>
        <end position="157"/>
    </location>
</feature>
<accession>A0A803KWH9</accession>
<feature type="region of interest" description="Disordered" evidence="1">
    <location>
        <begin position="108"/>
        <end position="240"/>
    </location>
</feature>
<evidence type="ECO:0000256" key="1">
    <source>
        <dbReference type="SAM" id="MobiDB-lite"/>
    </source>
</evidence>
<feature type="compositionally biased region" description="Low complexity" evidence="1">
    <location>
        <begin position="120"/>
        <end position="135"/>
    </location>
</feature>
<dbReference type="AlphaFoldDB" id="A0A803KWH9"/>
<proteinExistence type="predicted"/>
<feature type="compositionally biased region" description="Polar residues" evidence="1">
    <location>
        <begin position="108"/>
        <end position="119"/>
    </location>
</feature>
<protein>
    <submittedName>
        <fullName evidence="2">Uncharacterized protein</fullName>
    </submittedName>
</protein>
<reference evidence="2" key="1">
    <citation type="journal article" date="2017" name="Nature">
        <title>The genome of Chenopodium quinoa.</title>
        <authorList>
            <person name="Jarvis D.E."/>
            <person name="Ho Y.S."/>
            <person name="Lightfoot D.J."/>
            <person name="Schmoeckel S.M."/>
            <person name="Li B."/>
            <person name="Borm T.J.A."/>
            <person name="Ohyanagi H."/>
            <person name="Mineta K."/>
            <person name="Michell C.T."/>
            <person name="Saber N."/>
            <person name="Kharbatia N.M."/>
            <person name="Rupper R.R."/>
            <person name="Sharp A.R."/>
            <person name="Dally N."/>
            <person name="Boughton B.A."/>
            <person name="Woo Y.H."/>
            <person name="Gao G."/>
            <person name="Schijlen E.G.W.M."/>
            <person name="Guo X."/>
            <person name="Momin A.A."/>
            <person name="Negrao S."/>
            <person name="Al-Babili S."/>
            <person name="Gehring C."/>
            <person name="Roessner U."/>
            <person name="Jung C."/>
            <person name="Murphy K."/>
            <person name="Arold S.T."/>
            <person name="Gojobori T."/>
            <person name="van der Linden C.G."/>
            <person name="van Loo E.N."/>
            <person name="Jellen E.N."/>
            <person name="Maughan P.J."/>
            <person name="Tester M."/>
        </authorList>
    </citation>
    <scope>NUCLEOTIDE SEQUENCE [LARGE SCALE GENOMIC DNA]</scope>
    <source>
        <strain evidence="2">cv. PI 614886</strain>
    </source>
</reference>
<feature type="compositionally biased region" description="Polar residues" evidence="1">
    <location>
        <begin position="231"/>
        <end position="240"/>
    </location>
</feature>
<dbReference type="Gramene" id="AUR62003387-RA">
    <property type="protein sequence ID" value="AUR62003387-RA:cds"/>
    <property type="gene ID" value="AUR62003387"/>
</dbReference>
<sequence>MAEDLDDGEFWLPSHFLTDDDILMDFDFSAPKVPNSGLGFVGYGSSSSNSNSDLELTSGCTETESDEEDILLSGLTRKIARVDLQDSSCPVHSKMVWAPSNGVQYNQAKQQPLPQNRATNNNKSNNKSNGNNNSNRPLGLPPSAWPTLQQVQAQNQAHPMPPQPMFVGPKRECNGTGVFLPRSVTTTPSVPRKKADGNATKSSKTGKGSQSQSSNRRNASATTTPTASNNDIQLPQEWTY</sequence>
<evidence type="ECO:0000313" key="2">
    <source>
        <dbReference type="EnsemblPlants" id="AUR62003387-RA:cds"/>
    </source>
</evidence>
<reference evidence="2" key="2">
    <citation type="submission" date="2021-03" db="UniProtKB">
        <authorList>
            <consortium name="EnsemblPlants"/>
        </authorList>
    </citation>
    <scope>IDENTIFICATION</scope>
</reference>
<dbReference type="Proteomes" id="UP000596660">
    <property type="component" value="Unplaced"/>
</dbReference>
<dbReference type="PANTHER" id="PTHR33356">
    <property type="entry name" value="TIP41-LIKE PROTEIN"/>
    <property type="match status" value="1"/>
</dbReference>
<dbReference type="PANTHER" id="PTHR33356:SF17">
    <property type="entry name" value="TPX2 CENTRAL DOMAIN-CONTAINING PROTEIN"/>
    <property type="match status" value="1"/>
</dbReference>
<feature type="compositionally biased region" description="Low complexity" evidence="1">
    <location>
        <begin position="200"/>
        <end position="230"/>
    </location>
</feature>
<dbReference type="EnsemblPlants" id="AUR62003387-RA">
    <property type="protein sequence ID" value="AUR62003387-RA:cds"/>
    <property type="gene ID" value="AUR62003387"/>
</dbReference>
<name>A0A803KWH9_CHEQI</name>
<dbReference type="OMA" id="INRSNAM"/>
<organism evidence="2 3">
    <name type="scientific">Chenopodium quinoa</name>
    <name type="common">Quinoa</name>
    <dbReference type="NCBI Taxonomy" id="63459"/>
    <lineage>
        <taxon>Eukaryota</taxon>
        <taxon>Viridiplantae</taxon>
        <taxon>Streptophyta</taxon>
        <taxon>Embryophyta</taxon>
        <taxon>Tracheophyta</taxon>
        <taxon>Spermatophyta</taxon>
        <taxon>Magnoliopsida</taxon>
        <taxon>eudicotyledons</taxon>
        <taxon>Gunneridae</taxon>
        <taxon>Pentapetalae</taxon>
        <taxon>Caryophyllales</taxon>
        <taxon>Chenopodiaceae</taxon>
        <taxon>Chenopodioideae</taxon>
        <taxon>Atripliceae</taxon>
        <taxon>Chenopodium</taxon>
    </lineage>
</organism>
<evidence type="ECO:0000313" key="3">
    <source>
        <dbReference type="Proteomes" id="UP000596660"/>
    </source>
</evidence>